<dbReference type="InterPro" id="IPR044926">
    <property type="entry name" value="RGS_subdomain_2"/>
</dbReference>
<evidence type="ECO:0000256" key="1">
    <source>
        <dbReference type="SAM" id="MobiDB-lite"/>
    </source>
</evidence>
<dbReference type="PRINTS" id="PR01301">
    <property type="entry name" value="RGSPROTEIN"/>
</dbReference>
<dbReference type="SMART" id="SM00315">
    <property type="entry name" value="RGS"/>
    <property type="match status" value="1"/>
</dbReference>
<dbReference type="Pfam" id="PF00615">
    <property type="entry name" value="RGS"/>
    <property type="match status" value="1"/>
</dbReference>
<dbReference type="PROSITE" id="PS50132">
    <property type="entry name" value="RGS"/>
    <property type="match status" value="1"/>
</dbReference>
<dbReference type="PANTHER" id="PTHR10845:SF192">
    <property type="entry name" value="DOUBLE HIT, ISOFORM B"/>
    <property type="match status" value="1"/>
</dbReference>
<accession>A0A168Q5S0</accession>
<feature type="compositionally biased region" description="Low complexity" evidence="1">
    <location>
        <begin position="122"/>
        <end position="148"/>
    </location>
</feature>
<feature type="region of interest" description="Disordered" evidence="1">
    <location>
        <begin position="110"/>
        <end position="149"/>
    </location>
</feature>
<dbReference type="Proteomes" id="UP000078561">
    <property type="component" value="Unassembled WGS sequence"/>
</dbReference>
<sequence>MAITTTTFNMERGVAKALCQQFIWSRLMSNAVDGSNRSFRDRGIWQITTKGLAVLSDFCQRTQTDHPLLHGVKPISLVNVDRSDDDQLLLNRQSMASLFHAVIRGLSLDEDNPSEERRRSSMESTSSTGSTDPGLSTSSDNSVSSSHDSWFDNRLLQPTTWHSPSPVKRLFSTQACCDWLVSACTIVNRDEAEIVTSEFLRQGWIECQHDRLDPLRKGTLVMVTPKGRQMMADAPTSPYPSNPTATTVPDDGPSARLMLILHDARLRSFFTDFMHATYSSENLNFWIDYNTLLRKCKVPVPHNQKDVLEDALALWTTYLKPGAKGELNVEHELRKDVARLAPDIMTHAHCLPTLLKHFALVHAHVCCLMSNDSVPKFIAWLSMSHGLTL</sequence>
<dbReference type="OrthoDB" id="196547at2759"/>
<dbReference type="SUPFAM" id="SSF46785">
    <property type="entry name" value="Winged helix' DNA-binding domain"/>
    <property type="match status" value="1"/>
</dbReference>
<reference evidence="3" key="1">
    <citation type="submission" date="2016-04" db="EMBL/GenBank/DDBJ databases">
        <authorList>
            <person name="Evans L.H."/>
            <person name="Alamgir A."/>
            <person name="Owens N."/>
            <person name="Weber N.D."/>
            <person name="Virtaneva K."/>
            <person name="Barbian K."/>
            <person name="Babar A."/>
            <person name="Rosenke K."/>
        </authorList>
    </citation>
    <scope>NUCLEOTIDE SEQUENCE [LARGE SCALE GENOMIC DNA]</scope>
    <source>
        <strain evidence="3">CBS 101.48</strain>
    </source>
</reference>
<dbReference type="STRING" id="4829.A0A168Q5S0"/>
<dbReference type="InterPro" id="IPR036305">
    <property type="entry name" value="RGS_sf"/>
</dbReference>
<evidence type="ECO:0000259" key="2">
    <source>
        <dbReference type="PROSITE" id="PS50132"/>
    </source>
</evidence>
<evidence type="ECO:0000313" key="4">
    <source>
        <dbReference type="Proteomes" id="UP000078561"/>
    </source>
</evidence>
<feature type="domain" description="RGS" evidence="2">
    <location>
        <begin position="256"/>
        <end position="378"/>
    </location>
</feature>
<gene>
    <name evidence="3" type="primary">ABSGL_09452.1 scaffold 11253</name>
</gene>
<dbReference type="CDD" id="cd07440">
    <property type="entry name" value="RGS"/>
    <property type="match status" value="1"/>
</dbReference>
<dbReference type="InterPro" id="IPR016137">
    <property type="entry name" value="RGS"/>
</dbReference>
<dbReference type="SUPFAM" id="SSF48097">
    <property type="entry name" value="Regulator of G-protein signaling, RGS"/>
    <property type="match status" value="1"/>
</dbReference>
<evidence type="ECO:0000313" key="3">
    <source>
        <dbReference type="EMBL" id="SAM03610.1"/>
    </source>
</evidence>
<name>A0A168Q5S0_ABSGL</name>
<dbReference type="InterPro" id="IPR036390">
    <property type="entry name" value="WH_DNA-bd_sf"/>
</dbReference>
<dbReference type="InterPro" id="IPR058855">
    <property type="entry name" value="RGS1/SST2-like_Fungal-DR"/>
</dbReference>
<protein>
    <recommendedName>
        <fullName evidence="2">RGS domain-containing protein</fullName>
    </recommendedName>
</protein>
<dbReference type="EMBL" id="LT554210">
    <property type="protein sequence ID" value="SAM03610.1"/>
    <property type="molecule type" value="Genomic_DNA"/>
</dbReference>
<organism evidence="3">
    <name type="scientific">Absidia glauca</name>
    <name type="common">Pin mould</name>
    <dbReference type="NCBI Taxonomy" id="4829"/>
    <lineage>
        <taxon>Eukaryota</taxon>
        <taxon>Fungi</taxon>
        <taxon>Fungi incertae sedis</taxon>
        <taxon>Mucoromycota</taxon>
        <taxon>Mucoromycotina</taxon>
        <taxon>Mucoromycetes</taxon>
        <taxon>Mucorales</taxon>
        <taxon>Cunninghamellaceae</taxon>
        <taxon>Absidia</taxon>
    </lineage>
</organism>
<dbReference type="Gene3D" id="1.10.167.10">
    <property type="entry name" value="Regulator of G-protein Signalling 4, domain 2"/>
    <property type="match status" value="1"/>
</dbReference>
<dbReference type="InParanoid" id="A0A168Q5S0"/>
<dbReference type="Pfam" id="PF25889">
    <property type="entry name" value="WHD_Fungal_DR"/>
    <property type="match status" value="1"/>
</dbReference>
<dbReference type="AlphaFoldDB" id="A0A168Q5S0"/>
<keyword evidence="4" id="KW-1185">Reference proteome</keyword>
<dbReference type="PANTHER" id="PTHR10845">
    <property type="entry name" value="REGULATOR OF G PROTEIN SIGNALING"/>
    <property type="match status" value="1"/>
</dbReference>
<proteinExistence type="predicted"/>